<dbReference type="WBParaSite" id="Minc3s00167g06589">
    <property type="protein sequence ID" value="Minc3s00167g06589"/>
    <property type="gene ID" value="Minc3s00167g06589"/>
</dbReference>
<keyword evidence="1" id="KW-1185">Reference proteome</keyword>
<dbReference type="AlphaFoldDB" id="A0A914KYK9"/>
<proteinExistence type="predicted"/>
<evidence type="ECO:0000313" key="2">
    <source>
        <dbReference type="WBParaSite" id="Minc3s00167g06589"/>
    </source>
</evidence>
<evidence type="ECO:0000313" key="1">
    <source>
        <dbReference type="Proteomes" id="UP000887563"/>
    </source>
</evidence>
<protein>
    <submittedName>
        <fullName evidence="2">Uncharacterized protein</fullName>
    </submittedName>
</protein>
<organism evidence="1 2">
    <name type="scientific">Meloidogyne incognita</name>
    <name type="common">Southern root-knot nematode worm</name>
    <name type="synonym">Oxyuris incognita</name>
    <dbReference type="NCBI Taxonomy" id="6306"/>
    <lineage>
        <taxon>Eukaryota</taxon>
        <taxon>Metazoa</taxon>
        <taxon>Ecdysozoa</taxon>
        <taxon>Nematoda</taxon>
        <taxon>Chromadorea</taxon>
        <taxon>Rhabditida</taxon>
        <taxon>Tylenchina</taxon>
        <taxon>Tylenchomorpha</taxon>
        <taxon>Tylenchoidea</taxon>
        <taxon>Meloidogynidae</taxon>
        <taxon>Meloidogyninae</taxon>
        <taxon>Meloidogyne</taxon>
        <taxon>Meloidogyne incognita group</taxon>
    </lineage>
</organism>
<accession>A0A914KYK9</accession>
<sequence length="366" mass="43451">MKLHRKFQFLTPQKLLDFMSSPTVRIFQSYSQFQSYSHLFANLLRYLYSATFGLINRSEFKIEETLTLREDFFLFLFRHQLVPIGYVPEVLLTQEDKEAWRIYEDFVQGTKTDESLECDQILKEWGNKLKNKKLKEFDHDKLENILRCKCNNLFSNWGDLETGQLNRKIVAKDCLEILQILKPNKKEISYSLQASDEDEKQEKETAKKEEEYFNVELTKSDSVAERSKELKAIEDKRADRKKLGREILGMILKEIDKEDLNQVKEALKESLTKKTEKFEKKKFASKKEEPPTFQFQHVFIKENKEIQCVPEIAETFLNEDCLIIIKKEDPKVIRIADIDLNEKKMQIFKNNAPKLFKLLEVKIFFN</sequence>
<reference evidence="2" key="1">
    <citation type="submission" date="2022-11" db="UniProtKB">
        <authorList>
            <consortium name="WormBaseParasite"/>
        </authorList>
    </citation>
    <scope>IDENTIFICATION</scope>
</reference>
<dbReference type="Proteomes" id="UP000887563">
    <property type="component" value="Unplaced"/>
</dbReference>
<name>A0A914KYK9_MELIC</name>